<dbReference type="AlphaFoldDB" id="A0A261Y4F1"/>
<feature type="domain" description="Methyltransferase" evidence="9">
    <location>
        <begin position="141"/>
        <end position="287"/>
    </location>
</feature>
<comment type="catalytic activity">
    <reaction evidence="7">
        <text>arsenic triglutathione + 2 [thioredoxin]-dithiol + 2 S-adenosyl-L-methionine + H2O = dimethylarsinous acid + 2 [thioredoxin]-disulfide + 3 glutathione + 2 S-adenosyl-L-homocysteine + 2 H(+)</text>
        <dbReference type="Rhea" id="RHEA:69464"/>
        <dbReference type="Rhea" id="RHEA-COMP:10698"/>
        <dbReference type="Rhea" id="RHEA-COMP:10700"/>
        <dbReference type="ChEBI" id="CHEBI:15377"/>
        <dbReference type="ChEBI" id="CHEBI:15378"/>
        <dbReference type="ChEBI" id="CHEBI:23808"/>
        <dbReference type="ChEBI" id="CHEBI:29950"/>
        <dbReference type="ChEBI" id="CHEBI:50058"/>
        <dbReference type="ChEBI" id="CHEBI:57856"/>
        <dbReference type="ChEBI" id="CHEBI:57925"/>
        <dbReference type="ChEBI" id="CHEBI:59789"/>
        <dbReference type="ChEBI" id="CHEBI:183640"/>
        <dbReference type="EC" id="2.1.1.137"/>
    </reaction>
</comment>
<organism evidence="10 11">
    <name type="scientific">Bifiguratus adelaidae</name>
    <dbReference type="NCBI Taxonomy" id="1938954"/>
    <lineage>
        <taxon>Eukaryota</taxon>
        <taxon>Fungi</taxon>
        <taxon>Fungi incertae sedis</taxon>
        <taxon>Mucoromycota</taxon>
        <taxon>Mucoromycotina</taxon>
        <taxon>Endogonomycetes</taxon>
        <taxon>Endogonales</taxon>
        <taxon>Endogonales incertae sedis</taxon>
        <taxon>Bifiguratus</taxon>
    </lineage>
</organism>
<evidence type="ECO:0000313" key="11">
    <source>
        <dbReference type="Proteomes" id="UP000242875"/>
    </source>
</evidence>
<protein>
    <recommendedName>
        <fullName evidence="5">Arsenite methyltransferase</fullName>
        <ecNumber evidence="4">2.1.1.137</ecNumber>
    </recommendedName>
</protein>
<dbReference type="PANTHER" id="PTHR43675:SF8">
    <property type="entry name" value="ARSENITE METHYLTRANSFERASE"/>
    <property type="match status" value="1"/>
</dbReference>
<reference evidence="10 11" key="1">
    <citation type="journal article" date="2017" name="Mycologia">
        <title>Bifiguratus adelaidae, gen. et sp. nov., a new member of Mucoromycotina in endophytic and soil-dwelling habitats.</title>
        <authorList>
            <person name="Torres-Cruz T.J."/>
            <person name="Billingsley Tobias T.L."/>
            <person name="Almatruk M."/>
            <person name="Hesse C."/>
            <person name="Kuske C.R."/>
            <person name="Desiro A."/>
            <person name="Benucci G.M."/>
            <person name="Bonito G."/>
            <person name="Stajich J.E."/>
            <person name="Dunlap C."/>
            <person name="Arnold A.E."/>
            <person name="Porras-Alfaro A."/>
        </authorList>
    </citation>
    <scope>NUCLEOTIDE SEQUENCE [LARGE SCALE GENOMIC DNA]</scope>
    <source>
        <strain evidence="10 11">AZ0501</strain>
    </source>
</reference>
<evidence type="ECO:0000256" key="1">
    <source>
        <dbReference type="ARBA" id="ARBA00022679"/>
    </source>
</evidence>
<comment type="similarity">
    <text evidence="3">Belongs to the methyltransferase superfamily. Arsenite methyltransferase family.</text>
</comment>
<dbReference type="EMBL" id="MVBO01000015">
    <property type="protein sequence ID" value="OZJ05472.1"/>
    <property type="molecule type" value="Genomic_DNA"/>
</dbReference>
<dbReference type="Gene3D" id="3.40.50.150">
    <property type="entry name" value="Vaccinia Virus protein VP39"/>
    <property type="match status" value="1"/>
</dbReference>
<evidence type="ECO:0000256" key="5">
    <source>
        <dbReference type="ARBA" id="ARBA00034545"/>
    </source>
</evidence>
<dbReference type="EC" id="2.1.1.137" evidence="4"/>
<accession>A0A261Y4F1</accession>
<evidence type="ECO:0000256" key="6">
    <source>
        <dbReference type="ARBA" id="ARBA00047941"/>
    </source>
</evidence>
<dbReference type="InterPro" id="IPR025714">
    <property type="entry name" value="Methyltranfer_dom"/>
</dbReference>
<dbReference type="CDD" id="cd02440">
    <property type="entry name" value="AdoMet_MTases"/>
    <property type="match status" value="1"/>
</dbReference>
<dbReference type="NCBIfam" id="NF008823">
    <property type="entry name" value="PRK11873.1"/>
    <property type="match status" value="1"/>
</dbReference>
<dbReference type="Pfam" id="PF13847">
    <property type="entry name" value="Methyltransf_31"/>
    <property type="match status" value="1"/>
</dbReference>
<dbReference type="SUPFAM" id="SSF53335">
    <property type="entry name" value="S-adenosyl-L-methionine-dependent methyltransferases"/>
    <property type="match status" value="1"/>
</dbReference>
<gene>
    <name evidence="10" type="ORF">BZG36_01602</name>
</gene>
<keyword evidence="11" id="KW-1185">Reference proteome</keyword>
<evidence type="ECO:0000256" key="7">
    <source>
        <dbReference type="ARBA" id="ARBA00047943"/>
    </source>
</evidence>
<comment type="caution">
    <text evidence="10">The sequence shown here is derived from an EMBL/GenBank/DDBJ whole genome shotgun (WGS) entry which is preliminary data.</text>
</comment>
<sequence length="347" mass="36501">MPIQTIPAEASSKDEVRPCGCKSSCCAHSGDSENTEAVSVANSSKNRENPCCSRTCCSAEKTELGENVDTQQVIREKYGQAATKVVQGSKTGCCGSKAVLLEGVDHITRDLYSSSESAEVPTDALLASLGCGNPTALASLTPGEIVLDLGSGGGIDVILSARRVAPGGKAYGLDMTPEMLSLARANQRKAGIENAEFFEGNIEKIPLPDDSVDVVISNCVINLSTDKDTVFREAFRVLKPAGRFAVSDIVLTRNLPEEARKSLELWAGCIAGALLVDEYRAKLTSAGFIDIGIEPTRVYSSEDVKEIAGMDSALASNTSFSTDVIGGAAMSAFIRARKPALDRAGNP</sequence>
<dbReference type="InterPro" id="IPR026669">
    <property type="entry name" value="Arsenite_MeTrfase-like"/>
</dbReference>
<proteinExistence type="inferred from homology"/>
<keyword evidence="2" id="KW-0949">S-adenosyl-L-methionine</keyword>
<dbReference type="OrthoDB" id="8300214at2759"/>
<dbReference type="PANTHER" id="PTHR43675">
    <property type="entry name" value="ARSENITE METHYLTRANSFERASE"/>
    <property type="match status" value="1"/>
</dbReference>
<name>A0A261Y4F1_9FUNG</name>
<comment type="catalytic activity">
    <reaction evidence="6">
        <text>arsenic triglutathione + [thioredoxin]-dithiol + S-adenosyl-L-methionine + 2 H2O = methylarsonous acid + [thioredoxin]-disulfide + 3 glutathione + S-adenosyl-L-homocysteine + H(+)</text>
        <dbReference type="Rhea" id="RHEA:69460"/>
        <dbReference type="Rhea" id="RHEA-COMP:10698"/>
        <dbReference type="Rhea" id="RHEA-COMP:10700"/>
        <dbReference type="ChEBI" id="CHEBI:15377"/>
        <dbReference type="ChEBI" id="CHEBI:15378"/>
        <dbReference type="ChEBI" id="CHEBI:17826"/>
        <dbReference type="ChEBI" id="CHEBI:29950"/>
        <dbReference type="ChEBI" id="CHEBI:50058"/>
        <dbReference type="ChEBI" id="CHEBI:57856"/>
        <dbReference type="ChEBI" id="CHEBI:57925"/>
        <dbReference type="ChEBI" id="CHEBI:59789"/>
        <dbReference type="ChEBI" id="CHEBI:183640"/>
        <dbReference type="EC" id="2.1.1.137"/>
    </reaction>
</comment>
<dbReference type="GO" id="GO:0030791">
    <property type="term" value="F:arsenite methyltransferase activity"/>
    <property type="evidence" value="ECO:0007669"/>
    <property type="project" value="UniProtKB-EC"/>
</dbReference>
<evidence type="ECO:0000313" key="10">
    <source>
        <dbReference type="EMBL" id="OZJ05472.1"/>
    </source>
</evidence>
<comment type="catalytic activity">
    <reaction evidence="8">
        <text>arsenic triglutathione + 3 [thioredoxin]-dithiol + 3 S-adenosyl-L-methionine = trimethylarsine + 3 [thioredoxin]-disulfide + 3 glutathione + 3 S-adenosyl-L-homocysteine + 3 H(+)</text>
        <dbReference type="Rhea" id="RHEA:69432"/>
        <dbReference type="Rhea" id="RHEA-COMP:10698"/>
        <dbReference type="Rhea" id="RHEA-COMP:10700"/>
        <dbReference type="ChEBI" id="CHEBI:15378"/>
        <dbReference type="ChEBI" id="CHEBI:27130"/>
        <dbReference type="ChEBI" id="CHEBI:29950"/>
        <dbReference type="ChEBI" id="CHEBI:50058"/>
        <dbReference type="ChEBI" id="CHEBI:57856"/>
        <dbReference type="ChEBI" id="CHEBI:57925"/>
        <dbReference type="ChEBI" id="CHEBI:59789"/>
        <dbReference type="ChEBI" id="CHEBI:183640"/>
        <dbReference type="EC" id="2.1.1.137"/>
    </reaction>
</comment>
<evidence type="ECO:0000256" key="2">
    <source>
        <dbReference type="ARBA" id="ARBA00022691"/>
    </source>
</evidence>
<dbReference type="Proteomes" id="UP000242875">
    <property type="component" value="Unassembled WGS sequence"/>
</dbReference>
<evidence type="ECO:0000256" key="3">
    <source>
        <dbReference type="ARBA" id="ARBA00034487"/>
    </source>
</evidence>
<evidence type="ECO:0000256" key="4">
    <source>
        <dbReference type="ARBA" id="ARBA00034521"/>
    </source>
</evidence>
<evidence type="ECO:0000259" key="9">
    <source>
        <dbReference type="Pfam" id="PF13847"/>
    </source>
</evidence>
<dbReference type="InterPro" id="IPR029063">
    <property type="entry name" value="SAM-dependent_MTases_sf"/>
</dbReference>
<evidence type="ECO:0000256" key="8">
    <source>
        <dbReference type="ARBA" id="ARBA00048428"/>
    </source>
</evidence>
<keyword evidence="1" id="KW-0808">Transferase</keyword>